<organism evidence="1 3">
    <name type="scientific">Nitrosopumilus spindle-shaped virus</name>
    <dbReference type="NCBI Taxonomy" id="2508184"/>
    <lineage>
        <taxon>Viruses</taxon>
        <taxon>Viruses incertae sedis</taxon>
        <taxon>Thaspiviridae</taxon>
        <taxon>Nitmarvirus</taxon>
        <taxon>Nitmarvirus maris</taxon>
        <taxon>Nitmarvirus NSV1</taxon>
    </lineage>
</organism>
<keyword evidence="3" id="KW-1185">Reference proteome</keyword>
<sequence length="57" mass="6622">MLTDKVNLESIDTVIKLLDQYKTSVRLENKSDAQKEIVLSIRGLEYSFEELTGVKYR</sequence>
<evidence type="ECO:0000313" key="3">
    <source>
        <dbReference type="Proteomes" id="UP000316651"/>
    </source>
</evidence>
<proteinExistence type="predicted"/>
<accession>A0A514K2Y8</accession>
<dbReference type="EMBL" id="MK570053">
    <property type="protein sequence ID" value="QDI73936.1"/>
    <property type="molecule type" value="Genomic_DNA"/>
</dbReference>
<dbReference type="KEGG" id="vg:80402603"/>
<dbReference type="GeneID" id="80402603"/>
<evidence type="ECO:0000313" key="2">
    <source>
        <dbReference type="EMBL" id="QDI73984.1"/>
    </source>
</evidence>
<dbReference type="EMBL" id="MK570054">
    <property type="protein sequence ID" value="QDI73984.1"/>
    <property type="molecule type" value="Genomic_DNA"/>
</dbReference>
<dbReference type="KEGG" id="vg:55015684"/>
<dbReference type="Proteomes" id="UP000316651">
    <property type="component" value="Segment"/>
</dbReference>
<dbReference type="RefSeq" id="YP_009824157.1">
    <property type="nucleotide sequence ID" value="NC_048199.1"/>
</dbReference>
<reference evidence="1 3" key="1">
    <citation type="submission" date="2019-02" db="EMBL/GenBank/DDBJ databases">
        <title>Spindle-shaped viruses infect a marine ammonia-oxidizing thaumarchaeon.</title>
        <authorList>
            <person name="Kim J.-G."/>
            <person name="Kim S.-J."/>
            <person name="Rhee S.-K."/>
        </authorList>
    </citation>
    <scope>NUCLEOTIDE SEQUENCE [LARGE SCALE GENOMIC DNA]</scope>
    <source>
        <strain evidence="1">NSV1</strain>
        <strain evidence="2">NSV3</strain>
    </source>
</reference>
<evidence type="ECO:0000313" key="1">
    <source>
        <dbReference type="EMBL" id="QDI73936.1"/>
    </source>
</evidence>
<protein>
    <submittedName>
        <fullName evidence="1">Uncharacterized protein</fullName>
    </submittedName>
</protein>
<accession>A0A514K2S5</accession>
<dbReference type="RefSeq" id="YP_010772876.1">
    <property type="nucleotide sequence ID" value="NC_074656.1"/>
</dbReference>
<dbReference type="GeneID" id="55015684"/>
<name>A0A514K2S5_9VIRU</name>